<gene>
    <name evidence="1" type="ORF">S06H3_24378</name>
</gene>
<proteinExistence type="predicted"/>
<accession>X1LXA5</accession>
<feature type="non-terminal residue" evidence="1">
    <location>
        <position position="105"/>
    </location>
</feature>
<dbReference type="AlphaFoldDB" id="X1LXA5"/>
<dbReference type="EMBL" id="BARV01013541">
    <property type="protein sequence ID" value="GAI23708.1"/>
    <property type="molecule type" value="Genomic_DNA"/>
</dbReference>
<comment type="caution">
    <text evidence="1">The sequence shown here is derived from an EMBL/GenBank/DDBJ whole genome shotgun (WGS) entry which is preliminary data.</text>
</comment>
<name>X1LXA5_9ZZZZ</name>
<evidence type="ECO:0000313" key="1">
    <source>
        <dbReference type="EMBL" id="GAI23708.1"/>
    </source>
</evidence>
<organism evidence="1">
    <name type="scientific">marine sediment metagenome</name>
    <dbReference type="NCBI Taxonomy" id="412755"/>
    <lineage>
        <taxon>unclassified sequences</taxon>
        <taxon>metagenomes</taxon>
        <taxon>ecological metagenomes</taxon>
    </lineage>
</organism>
<reference evidence="1" key="1">
    <citation type="journal article" date="2014" name="Front. Microbiol.">
        <title>High frequency of phylogenetically diverse reductive dehalogenase-homologous genes in deep subseafloor sedimentary metagenomes.</title>
        <authorList>
            <person name="Kawai M."/>
            <person name="Futagami T."/>
            <person name="Toyoda A."/>
            <person name="Takaki Y."/>
            <person name="Nishi S."/>
            <person name="Hori S."/>
            <person name="Arai W."/>
            <person name="Tsubouchi T."/>
            <person name="Morono Y."/>
            <person name="Uchiyama I."/>
            <person name="Ito T."/>
            <person name="Fujiyama A."/>
            <person name="Inagaki F."/>
            <person name="Takami H."/>
        </authorList>
    </citation>
    <scope>NUCLEOTIDE SEQUENCE</scope>
    <source>
        <strain evidence="1">Expedition CK06-06</strain>
    </source>
</reference>
<evidence type="ECO:0008006" key="2">
    <source>
        <dbReference type="Google" id="ProtNLM"/>
    </source>
</evidence>
<sequence>MPLNKQKGNMYPFVTHTWNPIRGKCPHDCVYCYMKVYPQPELHFATKEMETNLGIGNFIFVGSSTDMWAYEAEGNWILDTLKHCCKYSLNRYLFQSKNPARFEFF</sequence>
<protein>
    <recommendedName>
        <fullName evidence="2">Radical SAM core domain-containing protein</fullName>
    </recommendedName>
</protein>